<reference evidence="2" key="1">
    <citation type="submission" date="2020-05" db="EMBL/GenBank/DDBJ databases">
        <authorList>
            <person name="Chiriac C."/>
            <person name="Salcher M."/>
            <person name="Ghai R."/>
            <person name="Kavagutti S V."/>
        </authorList>
    </citation>
    <scope>NUCLEOTIDE SEQUENCE</scope>
</reference>
<proteinExistence type="predicted"/>
<gene>
    <name evidence="2" type="ORF">UFOPK3662_00273</name>
</gene>
<sequence>MRPLRTRLARGRTDDEGAVAILVGLLAVVIFACAALAVDIASLSMERQKLHDHVDSAAHAGAFELPSSGSSAKTWAVTMAKRQDPTMTPDTDLFCVVASTGSSKQVAAGQIPATCDPGTYNSATVRCNTKICSIPCPTTGRCNTIRVSDAKDVDYDFAPIIGQNKGSTGSVTSAACKGSCGETLPNPMDIVIMADRTTSMLDSDREEMKTAIVDSLGVMDPTLHYVAFGALHKSKATASCATAATEKSDGVTGGDWIAVPFTNDYKANRDSAINSSSKLVKGVQCMPSGAVPGLSTGSYGTHLASAMKGAARYLLGKQPNNLTSLPKRPGTPKKVIIYETDGQPDELVAGGSTSLDSSGDLGADRNFYGNGNGKEGCDNFNQVSQYAKDNNITVLVIGFGDANTAPCEKPVTSGGSARTPRSPWVRDYLAKAASPGPSGAPSKAESDCSSNAERVAENKDGDYYFCAVSGSELGPIFATAIVAVTESIRLIEMP</sequence>
<evidence type="ECO:0000313" key="2">
    <source>
        <dbReference type="EMBL" id="CAB4915563.1"/>
    </source>
</evidence>
<dbReference type="InterPro" id="IPR028087">
    <property type="entry name" value="Tad_N"/>
</dbReference>
<dbReference type="InterPro" id="IPR002035">
    <property type="entry name" value="VWF_A"/>
</dbReference>
<organism evidence="2">
    <name type="scientific">freshwater metagenome</name>
    <dbReference type="NCBI Taxonomy" id="449393"/>
    <lineage>
        <taxon>unclassified sequences</taxon>
        <taxon>metagenomes</taxon>
        <taxon>ecological metagenomes</taxon>
    </lineage>
</organism>
<dbReference type="PROSITE" id="PS50234">
    <property type="entry name" value="VWFA"/>
    <property type="match status" value="1"/>
</dbReference>
<dbReference type="SUPFAM" id="SSF53300">
    <property type="entry name" value="vWA-like"/>
    <property type="match status" value="1"/>
</dbReference>
<dbReference type="InterPro" id="IPR036465">
    <property type="entry name" value="vWFA_dom_sf"/>
</dbReference>
<dbReference type="PROSITE" id="PS51257">
    <property type="entry name" value="PROKAR_LIPOPROTEIN"/>
    <property type="match status" value="1"/>
</dbReference>
<dbReference type="AlphaFoldDB" id="A0A6J7HF07"/>
<evidence type="ECO:0000259" key="1">
    <source>
        <dbReference type="PROSITE" id="PS50234"/>
    </source>
</evidence>
<dbReference type="Gene3D" id="3.40.50.410">
    <property type="entry name" value="von Willebrand factor, type A domain"/>
    <property type="match status" value="1"/>
</dbReference>
<dbReference type="Pfam" id="PF13400">
    <property type="entry name" value="Tad"/>
    <property type="match status" value="1"/>
</dbReference>
<feature type="domain" description="VWFA" evidence="1">
    <location>
        <begin position="189"/>
        <end position="401"/>
    </location>
</feature>
<dbReference type="EMBL" id="CAFBMW010000002">
    <property type="protein sequence ID" value="CAB4915563.1"/>
    <property type="molecule type" value="Genomic_DNA"/>
</dbReference>
<accession>A0A6J7HF07</accession>
<name>A0A6J7HF07_9ZZZZ</name>
<protein>
    <submittedName>
        <fullName evidence="2">Unannotated protein</fullName>
    </submittedName>
</protein>